<dbReference type="RefSeq" id="WP_213410907.1">
    <property type="nucleotide sequence ID" value="NZ_BOVK01000014.1"/>
</dbReference>
<comment type="caution">
    <text evidence="1">The sequence shown here is derived from an EMBL/GenBank/DDBJ whole genome shotgun (WGS) entry which is preliminary data.</text>
</comment>
<keyword evidence="2" id="KW-1185">Reference proteome</keyword>
<dbReference type="EMBL" id="BOVK01000014">
    <property type="protein sequence ID" value="GIQ68300.1"/>
    <property type="molecule type" value="Genomic_DNA"/>
</dbReference>
<dbReference type="Proteomes" id="UP000677918">
    <property type="component" value="Unassembled WGS sequence"/>
</dbReference>
<sequence length="106" mass="12180">MSAISPSDVVGSKLEQMLQPNHVLCKNDMVWFMEFVKSRVYANDPRLLELPPERLLQNFRHYAEIALTLIYNHPGETETERLRTCLTEAVYGLLPTDTRSSQSITL</sequence>
<gene>
    <name evidence="1" type="ORF">XYCOK13_11240</name>
</gene>
<evidence type="ECO:0000313" key="1">
    <source>
        <dbReference type="EMBL" id="GIQ68300.1"/>
    </source>
</evidence>
<accession>A0A8J4M1Q1</accession>
<dbReference type="AlphaFoldDB" id="A0A8J4M1Q1"/>
<proteinExistence type="predicted"/>
<organism evidence="1 2">
    <name type="scientific">Xylanibacillus composti</name>
    <dbReference type="NCBI Taxonomy" id="1572762"/>
    <lineage>
        <taxon>Bacteria</taxon>
        <taxon>Bacillati</taxon>
        <taxon>Bacillota</taxon>
        <taxon>Bacilli</taxon>
        <taxon>Bacillales</taxon>
        <taxon>Paenibacillaceae</taxon>
        <taxon>Xylanibacillus</taxon>
    </lineage>
</organism>
<protein>
    <submittedName>
        <fullName evidence="1">Uncharacterized protein</fullName>
    </submittedName>
</protein>
<name>A0A8J4M1Q1_9BACL</name>
<reference evidence="1" key="1">
    <citation type="submission" date="2021-04" db="EMBL/GenBank/DDBJ databases">
        <title>Draft genome sequence of Xylanibacillus composti strain K13.</title>
        <authorList>
            <person name="Uke A."/>
            <person name="Chhe C."/>
            <person name="Baramee S."/>
            <person name="Kosugi A."/>
        </authorList>
    </citation>
    <scope>NUCLEOTIDE SEQUENCE</scope>
    <source>
        <strain evidence="1">K13</strain>
    </source>
</reference>
<evidence type="ECO:0000313" key="2">
    <source>
        <dbReference type="Proteomes" id="UP000677918"/>
    </source>
</evidence>